<dbReference type="PANTHER" id="PTHR36439:SF1">
    <property type="entry name" value="DUF1697 DOMAIN-CONTAINING PROTEIN"/>
    <property type="match status" value="1"/>
</dbReference>
<reference evidence="2" key="1">
    <citation type="submission" date="2019-02" db="EMBL/GenBank/DDBJ databases">
        <title>Glaciihabitans arcticus sp. nov., a psychrotolerant bacterium isolated from polar soil.</title>
        <authorList>
            <person name="Dahal R.H."/>
        </authorList>
    </citation>
    <scope>NUCLEOTIDE SEQUENCE [LARGE SCALE GENOMIC DNA]</scope>
    <source>
        <strain evidence="2">RP-3-7</strain>
    </source>
</reference>
<protein>
    <submittedName>
        <fullName evidence="1">DUF1697 domain-containing protein</fullName>
    </submittedName>
</protein>
<gene>
    <name evidence="1" type="ORF">EYE40_15285</name>
</gene>
<dbReference type="InterPro" id="IPR012545">
    <property type="entry name" value="DUF1697"/>
</dbReference>
<dbReference type="PIRSF" id="PIRSF008502">
    <property type="entry name" value="UCP008502"/>
    <property type="match status" value="1"/>
</dbReference>
<keyword evidence="2" id="KW-1185">Reference proteome</keyword>
<dbReference type="AlphaFoldDB" id="A0A4Q9GTK8"/>
<proteinExistence type="predicted"/>
<dbReference type="RefSeq" id="WP_130983131.1">
    <property type="nucleotide sequence ID" value="NZ_SISG01000002.1"/>
</dbReference>
<evidence type="ECO:0000313" key="2">
    <source>
        <dbReference type="Proteomes" id="UP000294194"/>
    </source>
</evidence>
<sequence length="176" mass="18973">MTRRAFLLRAVNVGGTAKLPTAELRALAEELGARDVATYIASGNLLATAPAGFEKKLESAIEEKYGFFRDITSRTQAELEAALAAHPFEVDNPKYSYVTFLKEEPAQTAINKAQTFATGDDEWAVLGRDMHIRYANGAGTPSMKIDPIMRAIGTPGTGRNLTTVQKLIDLLAAAGE</sequence>
<dbReference type="Gene3D" id="3.30.70.1280">
    <property type="entry name" value="SP0830-like domains"/>
    <property type="match status" value="1"/>
</dbReference>
<dbReference type="EMBL" id="SISG01000002">
    <property type="protein sequence ID" value="TBN55560.1"/>
    <property type="molecule type" value="Genomic_DNA"/>
</dbReference>
<dbReference type="Proteomes" id="UP000294194">
    <property type="component" value="Unassembled WGS sequence"/>
</dbReference>
<accession>A0A4Q9GTK8</accession>
<evidence type="ECO:0000313" key="1">
    <source>
        <dbReference type="EMBL" id="TBN55560.1"/>
    </source>
</evidence>
<dbReference type="PANTHER" id="PTHR36439">
    <property type="entry name" value="BLL4334 PROTEIN"/>
    <property type="match status" value="1"/>
</dbReference>
<name>A0A4Q9GTK8_9MICO</name>
<dbReference type="SUPFAM" id="SSF160379">
    <property type="entry name" value="SP0830-like"/>
    <property type="match status" value="1"/>
</dbReference>
<dbReference type="Pfam" id="PF08002">
    <property type="entry name" value="DUF1697"/>
    <property type="match status" value="1"/>
</dbReference>
<comment type="caution">
    <text evidence="1">The sequence shown here is derived from an EMBL/GenBank/DDBJ whole genome shotgun (WGS) entry which is preliminary data.</text>
</comment>
<organism evidence="1 2">
    <name type="scientific">Glaciihabitans arcticus</name>
    <dbReference type="NCBI Taxonomy" id="2668039"/>
    <lineage>
        <taxon>Bacteria</taxon>
        <taxon>Bacillati</taxon>
        <taxon>Actinomycetota</taxon>
        <taxon>Actinomycetes</taxon>
        <taxon>Micrococcales</taxon>
        <taxon>Microbacteriaceae</taxon>
        <taxon>Glaciihabitans</taxon>
    </lineage>
</organism>